<protein>
    <submittedName>
        <fullName evidence="2">Uncharacterized protein</fullName>
    </submittedName>
</protein>
<sequence>MNPIPIVHEPMYMTLYVLIIIAVFFVALFQVLSRYTFNYMGKIFIGLTFFPYFFIYL</sequence>
<evidence type="ECO:0000256" key="1">
    <source>
        <dbReference type="SAM" id="Phobius"/>
    </source>
</evidence>
<evidence type="ECO:0000313" key="3">
    <source>
        <dbReference type="Proteomes" id="UP000250257"/>
    </source>
</evidence>
<dbReference type="AlphaFoldDB" id="A0A2X3H1Z8"/>
<evidence type="ECO:0000313" key="2">
    <source>
        <dbReference type="EMBL" id="SQC65354.1"/>
    </source>
</evidence>
<reference evidence="2 3" key="1">
    <citation type="submission" date="2018-06" db="EMBL/GenBank/DDBJ databases">
        <authorList>
            <consortium name="Pathogen Informatics"/>
            <person name="Doyle S."/>
        </authorList>
    </citation>
    <scope>NUCLEOTIDE SEQUENCE [LARGE SCALE GENOMIC DNA]</scope>
    <source>
        <strain evidence="2 3">NCTC13940</strain>
    </source>
</reference>
<feature type="transmembrane region" description="Helical" evidence="1">
    <location>
        <begin position="12"/>
        <end position="32"/>
    </location>
</feature>
<keyword evidence="1" id="KW-0472">Membrane</keyword>
<organism evidence="2 3">
    <name type="scientific">Listeria fleischmannii subsp. fleischmannii</name>
    <dbReference type="NCBI Taxonomy" id="1671902"/>
    <lineage>
        <taxon>Bacteria</taxon>
        <taxon>Bacillati</taxon>
        <taxon>Bacillota</taxon>
        <taxon>Bacilli</taxon>
        <taxon>Bacillales</taxon>
        <taxon>Listeriaceae</taxon>
        <taxon>Listeria</taxon>
    </lineage>
</organism>
<dbReference type="Proteomes" id="UP000250257">
    <property type="component" value="Unassembled WGS sequence"/>
</dbReference>
<dbReference type="STRING" id="1214117.LFLEISCH_02505"/>
<name>A0A2X3H1Z8_9LIST</name>
<keyword evidence="1" id="KW-1133">Transmembrane helix</keyword>
<keyword evidence="1" id="KW-0812">Transmembrane</keyword>
<gene>
    <name evidence="2" type="ORF">NCTC13940_00476</name>
</gene>
<proteinExistence type="predicted"/>
<accession>A0A2X3H1Z8</accession>
<dbReference type="EMBL" id="UAWT01000003">
    <property type="protein sequence ID" value="SQC65354.1"/>
    <property type="molecule type" value="Genomic_DNA"/>
</dbReference>
<feature type="transmembrane region" description="Helical" evidence="1">
    <location>
        <begin position="39"/>
        <end position="56"/>
    </location>
</feature>
<dbReference type="RefSeq" id="WP_258404499.1">
    <property type="nucleotide sequence ID" value="NZ_UAWT01000003.1"/>
</dbReference>